<dbReference type="SMART" id="SM00450">
    <property type="entry name" value="RHOD"/>
    <property type="match status" value="2"/>
</dbReference>
<dbReference type="EMBL" id="ADVR01000093">
    <property type="protein sequence ID" value="EFO79990.1"/>
    <property type="molecule type" value="Genomic_DNA"/>
</dbReference>
<name>E1IFP4_9CHLR</name>
<dbReference type="eggNOG" id="COG2897">
    <property type="taxonomic scope" value="Bacteria"/>
</dbReference>
<comment type="caution">
    <text evidence="5">The sequence shown here is derived from an EMBL/GenBank/DDBJ whole genome shotgun (WGS) entry which is preliminary data.</text>
</comment>
<evidence type="ECO:0000256" key="2">
    <source>
        <dbReference type="ARBA" id="ARBA00022737"/>
    </source>
</evidence>
<dbReference type="CDD" id="cd01448">
    <property type="entry name" value="TST_Repeat_1"/>
    <property type="match status" value="1"/>
</dbReference>
<proteinExistence type="predicted"/>
<evidence type="ECO:0000313" key="6">
    <source>
        <dbReference type="Proteomes" id="UP000054010"/>
    </source>
</evidence>
<comment type="catalytic activity">
    <reaction evidence="3">
        <text>thiosulfate + hydrogen cyanide = thiocyanate + sulfite + 2 H(+)</text>
        <dbReference type="Rhea" id="RHEA:16881"/>
        <dbReference type="ChEBI" id="CHEBI:15378"/>
        <dbReference type="ChEBI" id="CHEBI:17359"/>
        <dbReference type="ChEBI" id="CHEBI:18022"/>
        <dbReference type="ChEBI" id="CHEBI:18407"/>
        <dbReference type="ChEBI" id="CHEBI:33542"/>
        <dbReference type="EC" id="2.8.1.1"/>
    </reaction>
</comment>
<sequence>MSSAYAKQRQPDLFTGFPGPIVEADWLAQHVMSPALRIVDLRDRQNYDAGHLPGAVWFDRTMLSRTCEDHSVTLISSALFASVIGRLGISNTTPVVAYDDVWGMHAARFVWALWRYGHTQAAVLSGGVDAWTHAKQRVTRSRVLCYPQTFVATPDATQRADMLWLVSHANDRQFLLLDVREEYEYVAGHLPGARHWEWQNAISTRSWAMLHHPESLRERLISAGITPNQRIVTYCNAENRAAHTLVMLRSLGYPDVRLLDDAWRSRVKVAALAAAMD</sequence>
<reference evidence="5 6" key="1">
    <citation type="journal article" date="2011" name="J. Bacteriol.">
        <title>Draft genome sequence of the anoxygenic filamentous phototrophic bacterium Oscillochloris trichoides subsp. DG-6.</title>
        <authorList>
            <person name="Kuznetsov B.B."/>
            <person name="Ivanovsky R.N."/>
            <person name="Keppen O.I."/>
            <person name="Sukhacheva M.V."/>
            <person name="Bumazhkin B.K."/>
            <person name="Patutina E.O."/>
            <person name="Beletsky A.V."/>
            <person name="Mardanov A.V."/>
            <person name="Baslerov R.V."/>
            <person name="Panteleeva A.N."/>
            <person name="Kolganova T.V."/>
            <person name="Ravin N.V."/>
            <person name="Skryabin K.G."/>
        </authorList>
    </citation>
    <scope>NUCLEOTIDE SEQUENCE [LARGE SCALE GENOMIC DNA]</scope>
    <source>
        <strain evidence="5 6">DG-6</strain>
    </source>
</reference>
<dbReference type="InterPro" id="IPR001763">
    <property type="entry name" value="Rhodanese-like_dom"/>
</dbReference>
<keyword evidence="2" id="KW-0677">Repeat</keyword>
<evidence type="ECO:0000256" key="1">
    <source>
        <dbReference type="ARBA" id="ARBA00012245"/>
    </source>
</evidence>
<keyword evidence="6" id="KW-1185">Reference proteome</keyword>
<dbReference type="HOGENOM" id="CLU_031618_1_7_0"/>
<evidence type="ECO:0000259" key="4">
    <source>
        <dbReference type="PROSITE" id="PS50206"/>
    </source>
</evidence>
<dbReference type="InterPro" id="IPR001307">
    <property type="entry name" value="Thiosulphate_STrfase_CS"/>
</dbReference>
<dbReference type="Pfam" id="PF00581">
    <property type="entry name" value="Rhodanese"/>
    <property type="match status" value="2"/>
</dbReference>
<dbReference type="InterPro" id="IPR051126">
    <property type="entry name" value="Thiosulfate_sulfurtransferase"/>
</dbReference>
<dbReference type="PROSITE" id="PS50206">
    <property type="entry name" value="RHODANESE_3"/>
    <property type="match status" value="2"/>
</dbReference>
<dbReference type="PANTHER" id="PTHR43855">
    <property type="entry name" value="THIOSULFATE SULFURTRANSFERASE"/>
    <property type="match status" value="1"/>
</dbReference>
<feature type="domain" description="Rhodanese" evidence="4">
    <location>
        <begin position="170"/>
        <end position="268"/>
    </location>
</feature>
<dbReference type="STRING" id="765420.OSCT_2145"/>
<evidence type="ECO:0000313" key="5">
    <source>
        <dbReference type="EMBL" id="EFO79990.1"/>
    </source>
</evidence>
<dbReference type="Gene3D" id="3.40.250.10">
    <property type="entry name" value="Rhodanese-like domain"/>
    <property type="match status" value="2"/>
</dbReference>
<dbReference type="PANTHER" id="PTHR43855:SF1">
    <property type="entry name" value="THIOSULFATE SULFURTRANSFERASE"/>
    <property type="match status" value="1"/>
</dbReference>
<dbReference type="EC" id="2.8.1.1" evidence="1"/>
<dbReference type="GO" id="GO:0004792">
    <property type="term" value="F:thiosulfate-cyanide sulfurtransferase activity"/>
    <property type="evidence" value="ECO:0007669"/>
    <property type="project" value="UniProtKB-EC"/>
</dbReference>
<dbReference type="Proteomes" id="UP000054010">
    <property type="component" value="Unassembled WGS sequence"/>
</dbReference>
<dbReference type="OrthoDB" id="9770030at2"/>
<dbReference type="PROSITE" id="PS00380">
    <property type="entry name" value="RHODANESE_1"/>
    <property type="match status" value="1"/>
</dbReference>
<dbReference type="SUPFAM" id="SSF52821">
    <property type="entry name" value="Rhodanese/Cell cycle control phosphatase"/>
    <property type="match status" value="2"/>
</dbReference>
<dbReference type="InterPro" id="IPR036873">
    <property type="entry name" value="Rhodanese-like_dom_sf"/>
</dbReference>
<feature type="domain" description="Rhodanese" evidence="4">
    <location>
        <begin position="32"/>
        <end position="140"/>
    </location>
</feature>
<evidence type="ECO:0000256" key="3">
    <source>
        <dbReference type="ARBA" id="ARBA00047549"/>
    </source>
</evidence>
<gene>
    <name evidence="5" type="ORF">OSCT_2145</name>
</gene>
<organism evidence="5 6">
    <name type="scientific">Oscillochloris trichoides DG-6</name>
    <dbReference type="NCBI Taxonomy" id="765420"/>
    <lineage>
        <taxon>Bacteria</taxon>
        <taxon>Bacillati</taxon>
        <taxon>Chloroflexota</taxon>
        <taxon>Chloroflexia</taxon>
        <taxon>Chloroflexales</taxon>
        <taxon>Chloroflexineae</taxon>
        <taxon>Oscillochloridaceae</taxon>
        <taxon>Oscillochloris</taxon>
    </lineage>
</organism>
<dbReference type="AlphaFoldDB" id="E1IFP4"/>
<protein>
    <recommendedName>
        <fullName evidence="1">thiosulfate sulfurtransferase</fullName>
        <ecNumber evidence="1">2.8.1.1</ecNumber>
    </recommendedName>
</protein>
<accession>E1IFP4</accession>